<protein>
    <submittedName>
        <fullName evidence="2">Oidioi.mRNA.OKI2018_I69.chr2.g5880.t1.cds</fullName>
    </submittedName>
</protein>
<dbReference type="Proteomes" id="UP001158576">
    <property type="component" value="Chromosome 2"/>
</dbReference>
<dbReference type="EMBL" id="OU015567">
    <property type="protein sequence ID" value="CAG5111589.1"/>
    <property type="molecule type" value="Genomic_DNA"/>
</dbReference>
<keyword evidence="3" id="KW-1185">Reference proteome</keyword>
<feature type="transmembrane region" description="Helical" evidence="1">
    <location>
        <begin position="53"/>
        <end position="72"/>
    </location>
</feature>
<evidence type="ECO:0000313" key="2">
    <source>
        <dbReference type="EMBL" id="CAG5111589.1"/>
    </source>
</evidence>
<keyword evidence="1" id="KW-0812">Transmembrane</keyword>
<feature type="transmembrane region" description="Helical" evidence="1">
    <location>
        <begin position="20"/>
        <end position="41"/>
    </location>
</feature>
<gene>
    <name evidence="2" type="ORF">OKIOD_LOCUS14645</name>
</gene>
<name>A0ABN7T896_OIKDI</name>
<keyword evidence="1" id="KW-0472">Membrane</keyword>
<evidence type="ECO:0000313" key="3">
    <source>
        <dbReference type="Proteomes" id="UP001158576"/>
    </source>
</evidence>
<evidence type="ECO:0000256" key="1">
    <source>
        <dbReference type="SAM" id="Phobius"/>
    </source>
</evidence>
<feature type="transmembrane region" description="Helical" evidence="1">
    <location>
        <begin position="78"/>
        <end position="97"/>
    </location>
</feature>
<keyword evidence="1" id="KW-1133">Transmembrane helix</keyword>
<reference evidence="2 3" key="1">
    <citation type="submission" date="2021-04" db="EMBL/GenBank/DDBJ databases">
        <authorList>
            <person name="Bliznina A."/>
        </authorList>
    </citation>
    <scope>NUCLEOTIDE SEQUENCE [LARGE SCALE GENOMIC DNA]</scope>
</reference>
<accession>A0ABN7T896</accession>
<proteinExistence type="predicted"/>
<sequence length="130" mass="15496">MQNMKFDHPSNLPESVQLCIVGVILVFPGFLVDIYCNGWAYFLKKQWLRLKLLFLRLCTWGIQIATYVLICIKAIQVFIIKLRLILVPFYMPFVKFFKKIRKDMNRDFQFTENLAIVDRVLKVRMFAKVL</sequence>
<organism evidence="2 3">
    <name type="scientific">Oikopleura dioica</name>
    <name type="common">Tunicate</name>
    <dbReference type="NCBI Taxonomy" id="34765"/>
    <lineage>
        <taxon>Eukaryota</taxon>
        <taxon>Metazoa</taxon>
        <taxon>Chordata</taxon>
        <taxon>Tunicata</taxon>
        <taxon>Appendicularia</taxon>
        <taxon>Copelata</taxon>
        <taxon>Oikopleuridae</taxon>
        <taxon>Oikopleura</taxon>
    </lineage>
</organism>